<dbReference type="PANTHER" id="PTHR21661:SF35">
    <property type="entry name" value="EPOXIDE HYDROLASE"/>
    <property type="match status" value="1"/>
</dbReference>
<dbReference type="InterPro" id="IPR000639">
    <property type="entry name" value="Epox_hydrolase-like"/>
</dbReference>
<dbReference type="Pfam" id="PF06441">
    <property type="entry name" value="EHN"/>
    <property type="match status" value="1"/>
</dbReference>
<evidence type="ECO:0000256" key="4">
    <source>
        <dbReference type="PIRSR" id="PIRSR001112-1"/>
    </source>
</evidence>
<dbReference type="InterPro" id="IPR029058">
    <property type="entry name" value="AB_hydrolase_fold"/>
</dbReference>
<evidence type="ECO:0000256" key="2">
    <source>
        <dbReference type="ARBA" id="ARBA00022797"/>
    </source>
</evidence>
<dbReference type="InterPro" id="IPR010497">
    <property type="entry name" value="Epoxide_hydro_N"/>
</dbReference>
<evidence type="ECO:0000256" key="3">
    <source>
        <dbReference type="ARBA" id="ARBA00022801"/>
    </source>
</evidence>
<comment type="similarity">
    <text evidence="1">Belongs to the peptidase S33 family.</text>
</comment>
<accession>A0A4R5BUX7</accession>
<reference evidence="6 7" key="1">
    <citation type="submission" date="2019-03" db="EMBL/GenBank/DDBJ databases">
        <title>Draft genome sequences of novel Actinobacteria.</title>
        <authorList>
            <person name="Sahin N."/>
            <person name="Ay H."/>
            <person name="Saygin H."/>
        </authorList>
    </citation>
    <scope>NUCLEOTIDE SEQUENCE [LARGE SCALE GENOMIC DNA]</scope>
    <source>
        <strain evidence="6 7">H3C3</strain>
    </source>
</reference>
<dbReference type="EMBL" id="SMKU01000067">
    <property type="protein sequence ID" value="TDD88014.1"/>
    <property type="molecule type" value="Genomic_DNA"/>
</dbReference>
<evidence type="ECO:0000313" key="7">
    <source>
        <dbReference type="Proteomes" id="UP000294513"/>
    </source>
</evidence>
<dbReference type="GO" id="GO:0004301">
    <property type="term" value="F:epoxide hydrolase activity"/>
    <property type="evidence" value="ECO:0007669"/>
    <property type="project" value="TreeGrafter"/>
</dbReference>
<proteinExistence type="inferred from homology"/>
<organism evidence="6 7">
    <name type="scientific">Actinomadura rubrisoli</name>
    <dbReference type="NCBI Taxonomy" id="2530368"/>
    <lineage>
        <taxon>Bacteria</taxon>
        <taxon>Bacillati</taxon>
        <taxon>Actinomycetota</taxon>
        <taxon>Actinomycetes</taxon>
        <taxon>Streptosporangiales</taxon>
        <taxon>Thermomonosporaceae</taxon>
        <taxon>Actinomadura</taxon>
    </lineage>
</organism>
<evidence type="ECO:0000259" key="5">
    <source>
        <dbReference type="Pfam" id="PF06441"/>
    </source>
</evidence>
<dbReference type="OrthoDB" id="5171248at2"/>
<name>A0A4R5BUX7_9ACTN</name>
<gene>
    <name evidence="6" type="ORF">E1298_15495</name>
</gene>
<protein>
    <submittedName>
        <fullName evidence="6">Epoxide hydrolase</fullName>
    </submittedName>
</protein>
<dbReference type="InterPro" id="IPR016292">
    <property type="entry name" value="Epoxide_hydrolase"/>
</dbReference>
<evidence type="ECO:0000313" key="6">
    <source>
        <dbReference type="EMBL" id="TDD88014.1"/>
    </source>
</evidence>
<dbReference type="Proteomes" id="UP000294513">
    <property type="component" value="Unassembled WGS sequence"/>
</dbReference>
<feature type="active site" description="Proton donor" evidence="4">
    <location>
        <position position="301"/>
    </location>
</feature>
<dbReference type="GO" id="GO:0097176">
    <property type="term" value="P:epoxide metabolic process"/>
    <property type="evidence" value="ECO:0007669"/>
    <property type="project" value="TreeGrafter"/>
</dbReference>
<comment type="caution">
    <text evidence="6">The sequence shown here is derived from an EMBL/GenBank/DDBJ whole genome shotgun (WGS) entry which is preliminary data.</text>
</comment>
<keyword evidence="2" id="KW-0058">Aromatic hydrocarbons catabolism</keyword>
<dbReference type="SUPFAM" id="SSF53474">
    <property type="entry name" value="alpha/beta-Hydrolases"/>
    <property type="match status" value="1"/>
</dbReference>
<dbReference type="PIRSF" id="PIRSF001112">
    <property type="entry name" value="Epoxide_hydrolase"/>
    <property type="match status" value="1"/>
</dbReference>
<feature type="active site" description="Nucleophile" evidence="4">
    <location>
        <position position="172"/>
    </location>
</feature>
<dbReference type="RefSeq" id="WP_131893723.1">
    <property type="nucleotide sequence ID" value="NZ_SMKU01000067.1"/>
</dbReference>
<feature type="active site" description="Proton acceptor" evidence="4">
    <location>
        <position position="353"/>
    </location>
</feature>
<dbReference type="PRINTS" id="PR00412">
    <property type="entry name" value="EPOXHYDRLASE"/>
</dbReference>
<keyword evidence="3 6" id="KW-0378">Hydrolase</keyword>
<dbReference type="Gene3D" id="3.40.50.1820">
    <property type="entry name" value="alpha/beta hydrolase"/>
    <property type="match status" value="1"/>
</dbReference>
<dbReference type="AlphaFoldDB" id="A0A4R5BUX7"/>
<sequence>MPGPQPPIEPYRVAVPQDDVDDLRRRLRATRWAPDLPGTGWARGVPTAYLRELARYWAEEYDWRRHEAALNEPPQFTTEIDGENVHFLHVRSANRDATPLVLLHGWPGSVVEFTGLAGRLRDAFHLVVPSLPGYGFSGPLRGTGWTDGRSAAALTELMARLGYARYGVQGGDVGAFIAPLMGRAAPDRVLGVHVNALVTVPPDDLDPAELTEGERRRLEGQREWRENTGAYLQLQGTRPQTLAHALHDSPAGQLAWIVERFKEWTDPAKDLPEDAVDRDAILTDVSVYWFTGTAGSSAHTYYERFNDRSMWAPRERSAVPTGVAVFPTDHSIRRFAEKTDTIVRWTEFDRGGHFAALEVPDLLAADIRTFFEELPHDR</sequence>
<dbReference type="PANTHER" id="PTHR21661">
    <property type="entry name" value="EPOXIDE HYDROLASE 1-RELATED"/>
    <property type="match status" value="1"/>
</dbReference>
<evidence type="ECO:0000256" key="1">
    <source>
        <dbReference type="ARBA" id="ARBA00010088"/>
    </source>
</evidence>
<keyword evidence="7" id="KW-1185">Reference proteome</keyword>
<feature type="domain" description="Epoxide hydrolase N-terminal" evidence="5">
    <location>
        <begin position="8"/>
        <end position="113"/>
    </location>
</feature>